<reference evidence="1" key="1">
    <citation type="submission" date="2020-03" db="EMBL/GenBank/DDBJ databases">
        <title>The deep terrestrial virosphere.</title>
        <authorList>
            <person name="Holmfeldt K."/>
            <person name="Nilsson E."/>
            <person name="Simone D."/>
            <person name="Lopez-Fernandez M."/>
            <person name="Wu X."/>
            <person name="de Brujin I."/>
            <person name="Lundin D."/>
            <person name="Andersson A."/>
            <person name="Bertilsson S."/>
            <person name="Dopson M."/>
        </authorList>
    </citation>
    <scope>NUCLEOTIDE SEQUENCE</scope>
    <source>
        <strain evidence="1">MM415B02084</strain>
        <strain evidence="2">TM448B02784</strain>
    </source>
</reference>
<evidence type="ECO:0000313" key="2">
    <source>
        <dbReference type="EMBL" id="QJI01798.1"/>
    </source>
</evidence>
<accession>A0A6M3KYB5</accession>
<name>A0A6M3KYB5_9ZZZZ</name>
<proteinExistence type="predicted"/>
<dbReference type="EMBL" id="MT144952">
    <property type="protein sequence ID" value="QJI01798.1"/>
    <property type="molecule type" value="Genomic_DNA"/>
</dbReference>
<evidence type="ECO:0000313" key="1">
    <source>
        <dbReference type="EMBL" id="QJA86414.1"/>
    </source>
</evidence>
<gene>
    <name evidence="1" type="ORF">MM415B02084_0017</name>
    <name evidence="2" type="ORF">TM448B02784_0003</name>
</gene>
<dbReference type="EMBL" id="MT142633">
    <property type="protein sequence ID" value="QJA86414.1"/>
    <property type="molecule type" value="Genomic_DNA"/>
</dbReference>
<sequence>MKLNLEGRAEESQPSGGMMVALITRHGSIEDEVFLGDELRPFLGRTVKVTLIIEEVSE</sequence>
<protein>
    <submittedName>
        <fullName evidence="1">Uncharacterized protein</fullName>
    </submittedName>
</protein>
<organism evidence="1">
    <name type="scientific">viral metagenome</name>
    <dbReference type="NCBI Taxonomy" id="1070528"/>
    <lineage>
        <taxon>unclassified sequences</taxon>
        <taxon>metagenomes</taxon>
        <taxon>organismal metagenomes</taxon>
    </lineage>
</organism>
<dbReference type="AlphaFoldDB" id="A0A6M3KYB5"/>